<evidence type="ECO:0000313" key="1">
    <source>
        <dbReference type="EMBL" id="GFZ00399.1"/>
    </source>
</evidence>
<sequence length="42" mass="4565">MIDRAMRLGSALLEAGRRSAMVLRVNNVVVSTMIQHAGKALQ</sequence>
<name>A0A7J0FNV9_9ERIC</name>
<protein>
    <submittedName>
        <fullName evidence="1">Uncharacterized protein</fullName>
    </submittedName>
</protein>
<organism evidence="1 2">
    <name type="scientific">Actinidia rufa</name>
    <dbReference type="NCBI Taxonomy" id="165716"/>
    <lineage>
        <taxon>Eukaryota</taxon>
        <taxon>Viridiplantae</taxon>
        <taxon>Streptophyta</taxon>
        <taxon>Embryophyta</taxon>
        <taxon>Tracheophyta</taxon>
        <taxon>Spermatophyta</taxon>
        <taxon>Magnoliopsida</taxon>
        <taxon>eudicotyledons</taxon>
        <taxon>Gunneridae</taxon>
        <taxon>Pentapetalae</taxon>
        <taxon>asterids</taxon>
        <taxon>Ericales</taxon>
        <taxon>Actinidiaceae</taxon>
        <taxon>Actinidia</taxon>
    </lineage>
</organism>
<keyword evidence="2" id="KW-1185">Reference proteome</keyword>
<proteinExistence type="predicted"/>
<dbReference type="AlphaFoldDB" id="A0A7J0FNV9"/>
<dbReference type="EMBL" id="BJWL01000014">
    <property type="protein sequence ID" value="GFZ00399.1"/>
    <property type="molecule type" value="Genomic_DNA"/>
</dbReference>
<reference evidence="1 2" key="1">
    <citation type="submission" date="2019-07" db="EMBL/GenBank/DDBJ databases">
        <title>De Novo Assembly of kiwifruit Actinidia rufa.</title>
        <authorList>
            <person name="Sugita-Konishi S."/>
            <person name="Sato K."/>
            <person name="Mori E."/>
            <person name="Abe Y."/>
            <person name="Kisaki G."/>
            <person name="Hamano K."/>
            <person name="Suezawa K."/>
            <person name="Otani M."/>
            <person name="Fukuda T."/>
            <person name="Manabe T."/>
            <person name="Gomi K."/>
            <person name="Tabuchi M."/>
            <person name="Akimitsu K."/>
            <person name="Kataoka I."/>
        </authorList>
    </citation>
    <scope>NUCLEOTIDE SEQUENCE [LARGE SCALE GENOMIC DNA]</scope>
    <source>
        <strain evidence="2">cv. Fuchu</strain>
    </source>
</reference>
<accession>A0A7J0FNV9</accession>
<evidence type="ECO:0000313" key="2">
    <source>
        <dbReference type="Proteomes" id="UP000585474"/>
    </source>
</evidence>
<dbReference type="Proteomes" id="UP000585474">
    <property type="component" value="Unassembled WGS sequence"/>
</dbReference>
<gene>
    <name evidence="1" type="ORF">Acr_14g0000350</name>
</gene>
<comment type="caution">
    <text evidence="1">The sequence shown here is derived from an EMBL/GenBank/DDBJ whole genome shotgun (WGS) entry which is preliminary data.</text>
</comment>